<proteinExistence type="predicted"/>
<dbReference type="AlphaFoldDB" id="A0A8H3X2C6"/>
<name>A0A8H3X2C6_GIGMA</name>
<dbReference type="OrthoDB" id="2422714at2759"/>
<protein>
    <submittedName>
        <fullName evidence="1">Uncharacterized protein</fullName>
    </submittedName>
</protein>
<dbReference type="Proteomes" id="UP000439903">
    <property type="component" value="Unassembled WGS sequence"/>
</dbReference>
<dbReference type="EMBL" id="WTPW01001995">
    <property type="protein sequence ID" value="KAF0403449.1"/>
    <property type="molecule type" value="Genomic_DNA"/>
</dbReference>
<accession>A0A8H3X2C6</accession>
<gene>
    <name evidence="1" type="ORF">F8M41_009228</name>
</gene>
<evidence type="ECO:0000313" key="2">
    <source>
        <dbReference type="Proteomes" id="UP000439903"/>
    </source>
</evidence>
<evidence type="ECO:0000313" key="1">
    <source>
        <dbReference type="EMBL" id="KAF0403449.1"/>
    </source>
</evidence>
<sequence>MNIEFFKQVQHNGNYLLIVINEGEFINLFYYHNFKSLEILIIKESIIEYKEEYAIEDNNKQEVYDQNLNHLNNILDKMIADIETLKNRHTIPRTFKDFNRNILYWN</sequence>
<organism evidence="1 2">
    <name type="scientific">Gigaspora margarita</name>
    <dbReference type="NCBI Taxonomy" id="4874"/>
    <lineage>
        <taxon>Eukaryota</taxon>
        <taxon>Fungi</taxon>
        <taxon>Fungi incertae sedis</taxon>
        <taxon>Mucoromycota</taxon>
        <taxon>Glomeromycotina</taxon>
        <taxon>Glomeromycetes</taxon>
        <taxon>Diversisporales</taxon>
        <taxon>Gigasporaceae</taxon>
        <taxon>Gigaspora</taxon>
    </lineage>
</organism>
<comment type="caution">
    <text evidence="1">The sequence shown here is derived from an EMBL/GenBank/DDBJ whole genome shotgun (WGS) entry which is preliminary data.</text>
</comment>
<keyword evidence="2" id="KW-1185">Reference proteome</keyword>
<reference evidence="1 2" key="1">
    <citation type="journal article" date="2019" name="Environ. Microbiol.">
        <title>At the nexus of three kingdoms: the genome of the mycorrhizal fungus Gigaspora margarita provides insights into plant, endobacterial and fungal interactions.</title>
        <authorList>
            <person name="Venice F."/>
            <person name="Ghignone S."/>
            <person name="Salvioli di Fossalunga A."/>
            <person name="Amselem J."/>
            <person name="Novero M."/>
            <person name="Xianan X."/>
            <person name="Sedzielewska Toro K."/>
            <person name="Morin E."/>
            <person name="Lipzen A."/>
            <person name="Grigoriev I.V."/>
            <person name="Henrissat B."/>
            <person name="Martin F.M."/>
            <person name="Bonfante P."/>
        </authorList>
    </citation>
    <scope>NUCLEOTIDE SEQUENCE [LARGE SCALE GENOMIC DNA]</scope>
    <source>
        <strain evidence="1 2">BEG34</strain>
    </source>
</reference>